<name>A0A397W6K3_9GLOM</name>
<protein>
    <submittedName>
        <fullName evidence="1">Uncharacterized protein</fullName>
    </submittedName>
</protein>
<comment type="caution">
    <text evidence="1">The sequence shown here is derived from an EMBL/GenBank/DDBJ whole genome shotgun (WGS) entry which is preliminary data.</text>
</comment>
<keyword evidence="2" id="KW-1185">Reference proteome</keyword>
<evidence type="ECO:0000313" key="1">
    <source>
        <dbReference type="EMBL" id="RIB29898.1"/>
    </source>
</evidence>
<dbReference type="EMBL" id="QKWP01000027">
    <property type="protein sequence ID" value="RIB29898.1"/>
    <property type="molecule type" value="Genomic_DNA"/>
</dbReference>
<dbReference type="Proteomes" id="UP000266673">
    <property type="component" value="Unassembled WGS sequence"/>
</dbReference>
<dbReference type="AlphaFoldDB" id="A0A397W6K3"/>
<dbReference type="OrthoDB" id="2374622at2759"/>
<proteinExistence type="predicted"/>
<organism evidence="1 2">
    <name type="scientific">Gigaspora rosea</name>
    <dbReference type="NCBI Taxonomy" id="44941"/>
    <lineage>
        <taxon>Eukaryota</taxon>
        <taxon>Fungi</taxon>
        <taxon>Fungi incertae sedis</taxon>
        <taxon>Mucoromycota</taxon>
        <taxon>Glomeromycotina</taxon>
        <taxon>Glomeromycetes</taxon>
        <taxon>Diversisporales</taxon>
        <taxon>Gigasporaceae</taxon>
        <taxon>Gigaspora</taxon>
    </lineage>
</organism>
<evidence type="ECO:0000313" key="2">
    <source>
        <dbReference type="Proteomes" id="UP000266673"/>
    </source>
</evidence>
<accession>A0A397W6K3</accession>
<reference evidence="1 2" key="1">
    <citation type="submission" date="2018-06" db="EMBL/GenBank/DDBJ databases">
        <title>Comparative genomics reveals the genomic features of Rhizophagus irregularis, R. cerebriforme, R. diaphanum and Gigaspora rosea, and their symbiotic lifestyle signature.</title>
        <authorList>
            <person name="Morin E."/>
            <person name="San Clemente H."/>
            <person name="Chen E.C.H."/>
            <person name="De La Providencia I."/>
            <person name="Hainaut M."/>
            <person name="Kuo A."/>
            <person name="Kohler A."/>
            <person name="Murat C."/>
            <person name="Tang N."/>
            <person name="Roy S."/>
            <person name="Loubradou J."/>
            <person name="Henrissat B."/>
            <person name="Grigoriev I.V."/>
            <person name="Corradi N."/>
            <person name="Roux C."/>
            <person name="Martin F.M."/>
        </authorList>
    </citation>
    <scope>NUCLEOTIDE SEQUENCE [LARGE SCALE GENOMIC DNA]</scope>
    <source>
        <strain evidence="1 2">DAOM 194757</strain>
    </source>
</reference>
<sequence>MSVAKTSKQIAIEEGVTSELTGLLTQFITKYRRNTGLNIEKVYRPVLHSINNQESPMLANNKRQPLSDNVSYNIIEILNPEYHNPRGRPPKHLKSATKEDNNLCKSQFSKTCSYWQEKGHNIREYIKNKIDLAGKEYIGMHISMLIK</sequence>
<gene>
    <name evidence="1" type="ORF">C2G38_2027359</name>
</gene>